<dbReference type="NCBIfam" id="TIGR00229">
    <property type="entry name" value="sensory_box"/>
    <property type="match status" value="1"/>
</dbReference>
<evidence type="ECO:0000313" key="4">
    <source>
        <dbReference type="Proteomes" id="UP000467105"/>
    </source>
</evidence>
<dbReference type="CDD" id="cd00130">
    <property type="entry name" value="PAS"/>
    <property type="match status" value="1"/>
</dbReference>
<organism evidence="3 4">
    <name type="scientific">Mycobacterium parmense</name>
    <dbReference type="NCBI Taxonomy" id="185642"/>
    <lineage>
        <taxon>Bacteria</taxon>
        <taxon>Bacillati</taxon>
        <taxon>Actinomycetota</taxon>
        <taxon>Actinomycetes</taxon>
        <taxon>Mycobacteriales</taxon>
        <taxon>Mycobacteriaceae</taxon>
        <taxon>Mycobacterium</taxon>
        <taxon>Mycobacterium simiae complex</taxon>
    </lineage>
</organism>
<dbReference type="InterPro" id="IPR013767">
    <property type="entry name" value="PAS_fold"/>
</dbReference>
<dbReference type="Gene3D" id="3.30.450.20">
    <property type="entry name" value="PAS domain"/>
    <property type="match status" value="1"/>
</dbReference>
<keyword evidence="4" id="KW-1185">Reference proteome</keyword>
<protein>
    <submittedName>
        <fullName evidence="3">Diguanylate cyclase</fullName>
    </submittedName>
</protein>
<sequence length="158" mass="17313">MADAQLHEGSEGQVRGDAETDGRQRVERRRNGTGGDSPTEILTRLPALVVLERIPVPTIAMARDGSILFANTAFADMVGYQQDRLTGAAFPQVFNTEPAAFSALSGVEALANMVVELQHNEGWTVRAKMSKSALMRRDDPVVLVTFENLTERLWVDEA</sequence>
<dbReference type="SUPFAM" id="SSF55785">
    <property type="entry name" value="PYP-like sensor domain (PAS domain)"/>
    <property type="match status" value="1"/>
</dbReference>
<evidence type="ECO:0000256" key="1">
    <source>
        <dbReference type="SAM" id="MobiDB-lite"/>
    </source>
</evidence>
<dbReference type="EMBL" id="AP022614">
    <property type="protein sequence ID" value="BBZ48176.1"/>
    <property type="molecule type" value="Genomic_DNA"/>
</dbReference>
<feature type="domain" description="PAS" evidence="2">
    <location>
        <begin position="50"/>
        <end position="87"/>
    </location>
</feature>
<dbReference type="InterPro" id="IPR035965">
    <property type="entry name" value="PAS-like_dom_sf"/>
</dbReference>
<reference evidence="3 4" key="1">
    <citation type="journal article" date="2019" name="Emerg. Microbes Infect.">
        <title>Comprehensive subspecies identification of 175 nontuberculous mycobacteria species based on 7547 genomic profiles.</title>
        <authorList>
            <person name="Matsumoto Y."/>
            <person name="Kinjo T."/>
            <person name="Motooka D."/>
            <person name="Nabeya D."/>
            <person name="Jung N."/>
            <person name="Uechi K."/>
            <person name="Horii T."/>
            <person name="Iida T."/>
            <person name="Fujita J."/>
            <person name="Nakamura S."/>
        </authorList>
    </citation>
    <scope>NUCLEOTIDE SEQUENCE [LARGE SCALE GENOMIC DNA]</scope>
    <source>
        <strain evidence="3 4">JCM 14742</strain>
    </source>
</reference>
<feature type="region of interest" description="Disordered" evidence="1">
    <location>
        <begin position="1"/>
        <end position="39"/>
    </location>
</feature>
<name>A0A7I7Z258_9MYCO</name>
<dbReference type="AlphaFoldDB" id="A0A7I7Z258"/>
<accession>A0A7I7Z258</accession>
<dbReference type="OrthoDB" id="4722718at2"/>
<gene>
    <name evidence="3" type="ORF">MPRM_54570</name>
</gene>
<evidence type="ECO:0000259" key="2">
    <source>
        <dbReference type="PROSITE" id="PS50112"/>
    </source>
</evidence>
<dbReference type="Proteomes" id="UP000467105">
    <property type="component" value="Chromosome"/>
</dbReference>
<evidence type="ECO:0000313" key="3">
    <source>
        <dbReference type="EMBL" id="BBZ48176.1"/>
    </source>
</evidence>
<dbReference type="InterPro" id="IPR000014">
    <property type="entry name" value="PAS"/>
</dbReference>
<dbReference type="Pfam" id="PF00989">
    <property type="entry name" value="PAS"/>
    <property type="match status" value="1"/>
</dbReference>
<proteinExistence type="predicted"/>
<dbReference type="PROSITE" id="PS50112">
    <property type="entry name" value="PAS"/>
    <property type="match status" value="1"/>
</dbReference>
<feature type="compositionally biased region" description="Basic and acidic residues" evidence="1">
    <location>
        <begin position="1"/>
        <end position="25"/>
    </location>
</feature>
<dbReference type="GO" id="GO:0006355">
    <property type="term" value="P:regulation of DNA-templated transcription"/>
    <property type="evidence" value="ECO:0007669"/>
    <property type="project" value="InterPro"/>
</dbReference>